<dbReference type="PANTHER" id="PTHR43390">
    <property type="entry name" value="SIGNAL PEPTIDASE I"/>
    <property type="match status" value="1"/>
</dbReference>
<protein>
    <recommendedName>
        <fullName evidence="4 7">Signal peptidase I</fullName>
        <ecNumber evidence="3 7">3.4.21.89</ecNumber>
    </recommendedName>
</protein>
<evidence type="ECO:0000256" key="3">
    <source>
        <dbReference type="ARBA" id="ARBA00013208"/>
    </source>
</evidence>
<dbReference type="AlphaFoldDB" id="A0A841L9T9"/>
<name>A0A841L9T9_9SPHN</name>
<keyword evidence="5 7" id="KW-0378">Hydrolase</keyword>
<dbReference type="GO" id="GO:0009003">
    <property type="term" value="F:signal peptidase activity"/>
    <property type="evidence" value="ECO:0007669"/>
    <property type="project" value="UniProtKB-EC"/>
</dbReference>
<dbReference type="EMBL" id="JACIIV010000012">
    <property type="protein sequence ID" value="MBB6227733.1"/>
    <property type="molecule type" value="Genomic_DNA"/>
</dbReference>
<comment type="similarity">
    <text evidence="2 7">Belongs to the peptidase S26 family.</text>
</comment>
<dbReference type="CDD" id="cd06530">
    <property type="entry name" value="S26_SPase_I"/>
    <property type="match status" value="1"/>
</dbReference>
<gene>
    <name evidence="9" type="ORF">FHS79_001912</name>
</gene>
<keyword evidence="10" id="KW-1185">Reference proteome</keyword>
<comment type="caution">
    <text evidence="9">The sequence shown here is derived from an EMBL/GenBank/DDBJ whole genome shotgun (WGS) entry which is preliminary data.</text>
</comment>
<dbReference type="GO" id="GO:0004252">
    <property type="term" value="F:serine-type endopeptidase activity"/>
    <property type="evidence" value="ECO:0007669"/>
    <property type="project" value="InterPro"/>
</dbReference>
<keyword evidence="7" id="KW-0812">Transmembrane</keyword>
<feature type="domain" description="Peptidase S26" evidence="8">
    <location>
        <begin position="23"/>
        <end position="228"/>
    </location>
</feature>
<evidence type="ECO:0000256" key="1">
    <source>
        <dbReference type="ARBA" id="ARBA00000677"/>
    </source>
</evidence>
<evidence type="ECO:0000256" key="2">
    <source>
        <dbReference type="ARBA" id="ARBA00009370"/>
    </source>
</evidence>
<feature type="transmembrane region" description="Helical" evidence="7">
    <location>
        <begin position="24"/>
        <end position="46"/>
    </location>
</feature>
<dbReference type="GO" id="GO:0016020">
    <property type="term" value="C:membrane"/>
    <property type="evidence" value="ECO:0007669"/>
    <property type="project" value="UniProtKB-SubCell"/>
</dbReference>
<feature type="active site" evidence="6">
    <location>
        <position position="117"/>
    </location>
</feature>
<dbReference type="NCBIfam" id="TIGR02227">
    <property type="entry name" value="sigpep_I_bact"/>
    <property type="match status" value="1"/>
</dbReference>
<dbReference type="RefSeq" id="WP_184198850.1">
    <property type="nucleotide sequence ID" value="NZ_JACIIV010000012.1"/>
</dbReference>
<evidence type="ECO:0000256" key="4">
    <source>
        <dbReference type="ARBA" id="ARBA00019232"/>
    </source>
</evidence>
<dbReference type="InterPro" id="IPR036286">
    <property type="entry name" value="LexA/Signal_pep-like_sf"/>
</dbReference>
<dbReference type="Proteomes" id="UP000538147">
    <property type="component" value="Unassembled WGS sequence"/>
</dbReference>
<dbReference type="PROSITE" id="PS00760">
    <property type="entry name" value="SPASE_I_2"/>
    <property type="match status" value="1"/>
</dbReference>
<evidence type="ECO:0000256" key="6">
    <source>
        <dbReference type="PIRSR" id="PIRSR600223-1"/>
    </source>
</evidence>
<dbReference type="GO" id="GO:0006465">
    <property type="term" value="P:signal peptide processing"/>
    <property type="evidence" value="ECO:0007669"/>
    <property type="project" value="InterPro"/>
</dbReference>
<organism evidence="9 10">
    <name type="scientific">Polymorphobacter multimanifer</name>
    <dbReference type="NCBI Taxonomy" id="1070431"/>
    <lineage>
        <taxon>Bacteria</taxon>
        <taxon>Pseudomonadati</taxon>
        <taxon>Pseudomonadota</taxon>
        <taxon>Alphaproteobacteria</taxon>
        <taxon>Sphingomonadales</taxon>
        <taxon>Sphingosinicellaceae</taxon>
        <taxon>Polymorphobacter</taxon>
    </lineage>
</organism>
<dbReference type="Gene3D" id="2.10.109.10">
    <property type="entry name" value="Umud Fragment, subunit A"/>
    <property type="match status" value="1"/>
</dbReference>
<comment type="subcellular location">
    <subcellularLocation>
        <location evidence="7">Membrane</location>
        <topology evidence="7">Single-pass type II membrane protein</topology>
    </subcellularLocation>
</comment>
<sequence>MDLAQARDLHDATTARLRRRLARLARIALFAVVGALVLRALFYAPFSIPSRSMAPSLVPGDTVFVAKWPYGYGVHTLPLGPQLLGIDGTKRLFAHTPGRGEVIVFKTPRDNRTNFIKRVVGLPGDRVEIRQRKLWLNGAPLGYGSACPGEPCGLLLEVLPGPAGRTITIRADAADAMAPFGPVVVPAGMLFLLGDNRGASADSRFPLAEGGIGMVPFANVLGRADIILFSTACPTRPLCRIGIPA</sequence>
<proteinExistence type="inferred from homology"/>
<feature type="active site" evidence="6">
    <location>
        <position position="52"/>
    </location>
</feature>
<dbReference type="Pfam" id="PF10502">
    <property type="entry name" value="Peptidase_S26"/>
    <property type="match status" value="1"/>
</dbReference>
<dbReference type="SUPFAM" id="SSF51306">
    <property type="entry name" value="LexA/Signal peptidase"/>
    <property type="match status" value="1"/>
</dbReference>
<evidence type="ECO:0000256" key="5">
    <source>
        <dbReference type="ARBA" id="ARBA00022801"/>
    </source>
</evidence>
<keyword evidence="7" id="KW-0472">Membrane</keyword>
<evidence type="ECO:0000313" key="10">
    <source>
        <dbReference type="Proteomes" id="UP000538147"/>
    </source>
</evidence>
<accession>A0A841L9T9</accession>
<evidence type="ECO:0000313" key="9">
    <source>
        <dbReference type="EMBL" id="MBB6227733.1"/>
    </source>
</evidence>
<comment type="catalytic activity">
    <reaction evidence="1 7">
        <text>Cleavage of hydrophobic, N-terminal signal or leader sequences from secreted and periplasmic proteins.</text>
        <dbReference type="EC" id="3.4.21.89"/>
    </reaction>
</comment>
<evidence type="ECO:0000256" key="7">
    <source>
        <dbReference type="RuleBase" id="RU362042"/>
    </source>
</evidence>
<dbReference type="PRINTS" id="PR00727">
    <property type="entry name" value="LEADERPTASE"/>
</dbReference>
<dbReference type="PANTHER" id="PTHR43390:SF1">
    <property type="entry name" value="CHLOROPLAST PROCESSING PEPTIDASE"/>
    <property type="match status" value="1"/>
</dbReference>
<evidence type="ECO:0000259" key="8">
    <source>
        <dbReference type="Pfam" id="PF10502"/>
    </source>
</evidence>
<dbReference type="InterPro" id="IPR019757">
    <property type="entry name" value="Pept_S26A_signal_pept_1_Lys-AS"/>
</dbReference>
<keyword evidence="7" id="KW-0645">Protease</keyword>
<dbReference type="InterPro" id="IPR019533">
    <property type="entry name" value="Peptidase_S26"/>
</dbReference>
<dbReference type="InterPro" id="IPR000223">
    <property type="entry name" value="Pept_S26A_signal_pept_1"/>
</dbReference>
<keyword evidence="7" id="KW-1133">Transmembrane helix</keyword>
<dbReference type="EC" id="3.4.21.89" evidence="3 7"/>
<reference evidence="9 10" key="1">
    <citation type="submission" date="2020-08" db="EMBL/GenBank/DDBJ databases">
        <title>Genomic Encyclopedia of Type Strains, Phase IV (KMG-IV): sequencing the most valuable type-strain genomes for metagenomic binning, comparative biology and taxonomic classification.</title>
        <authorList>
            <person name="Goeker M."/>
        </authorList>
    </citation>
    <scope>NUCLEOTIDE SEQUENCE [LARGE SCALE GENOMIC DNA]</scope>
    <source>
        <strain evidence="9 10">DSM 102189</strain>
    </source>
</reference>